<organism evidence="2 3">
    <name type="scientific">Jiangella rhizosphaerae</name>
    <dbReference type="NCBI Taxonomy" id="2293569"/>
    <lineage>
        <taxon>Bacteria</taxon>
        <taxon>Bacillati</taxon>
        <taxon>Actinomycetota</taxon>
        <taxon>Actinomycetes</taxon>
        <taxon>Jiangellales</taxon>
        <taxon>Jiangellaceae</taxon>
        <taxon>Jiangella</taxon>
    </lineage>
</organism>
<name>A0A418KVR9_9ACTN</name>
<comment type="caution">
    <text evidence="2">The sequence shown here is derived from an EMBL/GenBank/DDBJ whole genome shotgun (WGS) entry which is preliminary data.</text>
</comment>
<feature type="region of interest" description="Disordered" evidence="1">
    <location>
        <begin position="42"/>
        <end position="188"/>
    </location>
</feature>
<sequence>MTPPAAQPAPAARASLRAPEPVLPESDSPIYDSVASAWFSRSSSSASDWSSPADEGWRRAAEALRSAEEAASARAGQRDTEPIATSPQIGSGWASRETPSVPEPVAEAEPALSASGLPLRRRGASLVPGSIGELNEAERTRRPAAAASKDASTVASTLASLQRGVGRGREETGGWVPKRPSDPERSDS</sequence>
<dbReference type="AlphaFoldDB" id="A0A418KVR9"/>
<dbReference type="EMBL" id="QUAL01000042">
    <property type="protein sequence ID" value="RIQ33644.1"/>
    <property type="molecule type" value="Genomic_DNA"/>
</dbReference>
<feature type="compositionally biased region" description="Low complexity" evidence="1">
    <location>
        <begin position="8"/>
        <end position="20"/>
    </location>
</feature>
<keyword evidence="3" id="KW-1185">Reference proteome</keyword>
<proteinExistence type="predicted"/>
<feature type="compositionally biased region" description="Basic and acidic residues" evidence="1">
    <location>
        <begin position="179"/>
        <end position="188"/>
    </location>
</feature>
<feature type="compositionally biased region" description="Basic and acidic residues" evidence="1">
    <location>
        <begin position="55"/>
        <end position="68"/>
    </location>
</feature>
<evidence type="ECO:0000256" key="1">
    <source>
        <dbReference type="SAM" id="MobiDB-lite"/>
    </source>
</evidence>
<protein>
    <submittedName>
        <fullName evidence="2">Uncharacterized protein</fullName>
    </submittedName>
</protein>
<reference evidence="2 3" key="1">
    <citation type="submission" date="2018-09" db="EMBL/GenBank/DDBJ databases">
        <title>Isolation, diversity and antifungal activity of actinobacteria from wheat.</title>
        <authorList>
            <person name="Han C."/>
        </authorList>
    </citation>
    <scope>NUCLEOTIDE SEQUENCE [LARGE SCALE GENOMIC DNA]</scope>
    <source>
        <strain evidence="2 3">NEAU-YY265</strain>
    </source>
</reference>
<feature type="compositionally biased region" description="Low complexity" evidence="1">
    <location>
        <begin position="97"/>
        <end position="115"/>
    </location>
</feature>
<evidence type="ECO:0000313" key="3">
    <source>
        <dbReference type="Proteomes" id="UP000284057"/>
    </source>
</evidence>
<dbReference type="Proteomes" id="UP000284057">
    <property type="component" value="Unassembled WGS sequence"/>
</dbReference>
<accession>A0A418KVR9</accession>
<evidence type="ECO:0000313" key="2">
    <source>
        <dbReference type="EMBL" id="RIQ33644.1"/>
    </source>
</evidence>
<feature type="compositionally biased region" description="Low complexity" evidence="1">
    <location>
        <begin position="143"/>
        <end position="156"/>
    </location>
</feature>
<feature type="compositionally biased region" description="Low complexity" evidence="1">
    <location>
        <begin position="42"/>
        <end position="53"/>
    </location>
</feature>
<gene>
    <name evidence="2" type="ORF">DY240_05070</name>
</gene>
<feature type="region of interest" description="Disordered" evidence="1">
    <location>
        <begin position="1"/>
        <end position="29"/>
    </location>
</feature>